<name>A4WJD1_PYRAR</name>
<protein>
    <submittedName>
        <fullName evidence="1">Uncharacterized protein</fullName>
    </submittedName>
</protein>
<evidence type="ECO:0000313" key="1">
    <source>
        <dbReference type="EMBL" id="ABP50498.1"/>
    </source>
</evidence>
<gene>
    <name evidence="1" type="ordered locus">Pars_0917</name>
</gene>
<organism evidence="1 2">
    <name type="scientific">Pyrobaculum arsenaticum (strain DSM 13514 / JCM 11321 / PZ6)</name>
    <dbReference type="NCBI Taxonomy" id="340102"/>
    <lineage>
        <taxon>Archaea</taxon>
        <taxon>Thermoproteota</taxon>
        <taxon>Thermoprotei</taxon>
        <taxon>Thermoproteales</taxon>
        <taxon>Thermoproteaceae</taxon>
        <taxon>Pyrobaculum</taxon>
    </lineage>
</organism>
<dbReference type="HOGENOM" id="CLU_2433981_0_0_2"/>
<proteinExistence type="predicted"/>
<accession>A4WJD1</accession>
<dbReference type="AlphaFoldDB" id="A4WJD1"/>
<reference evidence="1 2" key="1">
    <citation type="submission" date="2007-04" db="EMBL/GenBank/DDBJ databases">
        <title>Complete sequence of Pyrobaculum arsenaticum DSM 13514.</title>
        <authorList>
            <consortium name="US DOE Joint Genome Institute"/>
            <person name="Copeland A."/>
            <person name="Lucas S."/>
            <person name="Lapidus A."/>
            <person name="Barry K."/>
            <person name="Glavina del Rio T."/>
            <person name="Dalin E."/>
            <person name="Tice H."/>
            <person name="Pitluck S."/>
            <person name="Chain P."/>
            <person name="Malfatti S."/>
            <person name="Shin M."/>
            <person name="Vergez L."/>
            <person name="Schmutz J."/>
            <person name="Larimer F."/>
            <person name="Land M."/>
            <person name="Hauser L."/>
            <person name="Kyrpides N."/>
            <person name="Mikhailova N."/>
            <person name="Cozen A.E."/>
            <person name="Fitz-Gibbon S.T."/>
            <person name="House C.H."/>
            <person name="Saltikov C."/>
            <person name="Lowe T.M."/>
            <person name="Richardson P."/>
        </authorList>
    </citation>
    <scope>NUCLEOTIDE SEQUENCE [LARGE SCALE GENOMIC DNA]</scope>
    <source>
        <strain evidence="2">ATCC 700994 / DSM 13514 / JCM 11321 / PZ6</strain>
    </source>
</reference>
<sequence length="90" mass="9498">MSGLLGIALFNVGFIYLPKLDVRSRRPLIRSTRIPLTSALTALSSKRWPPPGVALGSALSAAGAYFILQPYIQGNSLAGPAQALATTTSW</sequence>
<dbReference type="STRING" id="340102.Pars_0917"/>
<dbReference type="EMBL" id="CP000660">
    <property type="protein sequence ID" value="ABP50498.1"/>
    <property type="molecule type" value="Genomic_DNA"/>
</dbReference>
<dbReference type="Proteomes" id="UP000001567">
    <property type="component" value="Chromosome"/>
</dbReference>
<dbReference type="KEGG" id="pas:Pars_0917"/>
<evidence type="ECO:0000313" key="2">
    <source>
        <dbReference type="Proteomes" id="UP000001567"/>
    </source>
</evidence>